<name>A0A938ZC73_9FIRM</name>
<feature type="transmembrane region" description="Helical" evidence="1">
    <location>
        <begin position="65"/>
        <end position="87"/>
    </location>
</feature>
<keyword evidence="1" id="KW-0472">Membrane</keyword>
<feature type="transmembrane region" description="Helical" evidence="1">
    <location>
        <begin position="22"/>
        <end position="45"/>
    </location>
</feature>
<gene>
    <name evidence="2" type="ORF">JTJ23_10505</name>
</gene>
<protein>
    <submittedName>
        <fullName evidence="2">ABC transporter permease</fullName>
    </submittedName>
</protein>
<dbReference type="Proteomes" id="UP000737612">
    <property type="component" value="Unassembled WGS sequence"/>
</dbReference>
<accession>A0A938ZC73</accession>
<proteinExistence type="predicted"/>
<evidence type="ECO:0000313" key="3">
    <source>
        <dbReference type="Proteomes" id="UP000737612"/>
    </source>
</evidence>
<keyword evidence="1" id="KW-0812">Transmembrane</keyword>
<keyword evidence="1" id="KW-1133">Transmembrane helix</keyword>
<reference evidence="2" key="1">
    <citation type="submission" date="2021-02" db="EMBL/GenBank/DDBJ databases">
        <title>Metagenome-assembled genomes from human diarrheal sample B26.</title>
        <authorList>
            <person name="Ateba T.P."/>
            <person name="Alayande K.A."/>
            <person name="Mwanza M."/>
        </authorList>
    </citation>
    <scope>NUCLEOTIDE SEQUENCE</scope>
    <source>
        <strain evidence="2">06WH</strain>
    </source>
</reference>
<sequence>FSVLRKLGVEEKHIGKLILQQLSVWFGLPIITAIIVAAVVIAYFIQTISAEISAYIGFSTLMLQIGATMGILAILLICYFINTWIIFRRSVNP</sequence>
<organism evidence="2 3">
    <name type="scientific">Fusicatenibacter saccharivorans</name>
    <dbReference type="NCBI Taxonomy" id="1150298"/>
    <lineage>
        <taxon>Bacteria</taxon>
        <taxon>Bacillati</taxon>
        <taxon>Bacillota</taxon>
        <taxon>Clostridia</taxon>
        <taxon>Lachnospirales</taxon>
        <taxon>Lachnospiraceae</taxon>
        <taxon>Fusicatenibacter</taxon>
    </lineage>
</organism>
<evidence type="ECO:0000256" key="1">
    <source>
        <dbReference type="SAM" id="Phobius"/>
    </source>
</evidence>
<evidence type="ECO:0000313" key="2">
    <source>
        <dbReference type="EMBL" id="MBN2954001.1"/>
    </source>
</evidence>
<feature type="non-terminal residue" evidence="2">
    <location>
        <position position="1"/>
    </location>
</feature>
<comment type="caution">
    <text evidence="2">The sequence shown here is derived from an EMBL/GenBank/DDBJ whole genome shotgun (WGS) entry which is preliminary data.</text>
</comment>
<dbReference type="AlphaFoldDB" id="A0A938ZC73"/>
<dbReference type="EMBL" id="JAFHBD010000046">
    <property type="protein sequence ID" value="MBN2954001.1"/>
    <property type="molecule type" value="Genomic_DNA"/>
</dbReference>